<name>A0A163D353_9FLAO</name>
<dbReference type="EMBL" id="LQRT01000001">
    <property type="protein sequence ID" value="KZS42959.1"/>
    <property type="molecule type" value="Genomic_DNA"/>
</dbReference>
<accession>A0A163D353</accession>
<dbReference type="Proteomes" id="UP000076715">
    <property type="component" value="Unassembled WGS sequence"/>
</dbReference>
<comment type="caution">
    <text evidence="1">The sequence shown here is derived from an EMBL/GenBank/DDBJ whole genome shotgun (WGS) entry which is preliminary data.</text>
</comment>
<organism evidence="1 2">
    <name type="scientific">Aquimarina aggregata</name>
    <dbReference type="NCBI Taxonomy" id="1642818"/>
    <lineage>
        <taxon>Bacteria</taxon>
        <taxon>Pseudomonadati</taxon>
        <taxon>Bacteroidota</taxon>
        <taxon>Flavobacteriia</taxon>
        <taxon>Flavobacteriales</taxon>
        <taxon>Flavobacteriaceae</taxon>
        <taxon>Aquimarina</taxon>
    </lineage>
</organism>
<evidence type="ECO:0000313" key="2">
    <source>
        <dbReference type="Proteomes" id="UP000076715"/>
    </source>
</evidence>
<evidence type="ECO:0000313" key="1">
    <source>
        <dbReference type="EMBL" id="KZS42959.1"/>
    </source>
</evidence>
<sequence length="78" mass="8552">MVEIYKSQESFLAYQSTSTLTLKQIIFNTLELMKKSILNLEGVKIIKKKAQRQVNGGSGCNCGSHETSPGSCLCHTSV</sequence>
<dbReference type="AlphaFoldDB" id="A0A163D353"/>
<keyword evidence="2" id="KW-1185">Reference proteome</keyword>
<reference evidence="1 2" key="1">
    <citation type="submission" date="2016-01" db="EMBL/GenBank/DDBJ databases">
        <title>The draft genome sequence of Aquimarina sp. RZW4-3-2.</title>
        <authorList>
            <person name="Wang Y."/>
        </authorList>
    </citation>
    <scope>NUCLEOTIDE SEQUENCE [LARGE SCALE GENOMIC DNA]</scope>
    <source>
        <strain evidence="1 2">RZW4-3-2</strain>
    </source>
</reference>
<proteinExistence type="predicted"/>
<gene>
    <name evidence="1" type="ORF">AWE51_16550</name>
</gene>
<protein>
    <submittedName>
        <fullName evidence="1">Uncharacterized protein</fullName>
    </submittedName>
</protein>